<evidence type="ECO:0000313" key="2">
    <source>
        <dbReference type="EMBL" id="JAH66749.1"/>
    </source>
</evidence>
<keyword evidence="1" id="KW-0472">Membrane</keyword>
<sequence length="39" mass="4802">MCINTHTHTDIKRNRKTKIYIKCSLFTINIIRPYYLQME</sequence>
<name>A0A0E9ULQ2_ANGAN</name>
<dbReference type="AlphaFoldDB" id="A0A0E9ULQ2"/>
<dbReference type="EMBL" id="GBXM01041828">
    <property type="protein sequence ID" value="JAH66749.1"/>
    <property type="molecule type" value="Transcribed_RNA"/>
</dbReference>
<organism evidence="2">
    <name type="scientific">Anguilla anguilla</name>
    <name type="common">European freshwater eel</name>
    <name type="synonym">Muraena anguilla</name>
    <dbReference type="NCBI Taxonomy" id="7936"/>
    <lineage>
        <taxon>Eukaryota</taxon>
        <taxon>Metazoa</taxon>
        <taxon>Chordata</taxon>
        <taxon>Craniata</taxon>
        <taxon>Vertebrata</taxon>
        <taxon>Euteleostomi</taxon>
        <taxon>Actinopterygii</taxon>
        <taxon>Neopterygii</taxon>
        <taxon>Teleostei</taxon>
        <taxon>Anguilliformes</taxon>
        <taxon>Anguillidae</taxon>
        <taxon>Anguilla</taxon>
    </lineage>
</organism>
<accession>A0A0E9ULQ2</accession>
<protein>
    <submittedName>
        <fullName evidence="2">Uncharacterized protein</fullName>
    </submittedName>
</protein>
<evidence type="ECO:0000256" key="1">
    <source>
        <dbReference type="SAM" id="Phobius"/>
    </source>
</evidence>
<reference evidence="2" key="2">
    <citation type="journal article" date="2015" name="Fish Shellfish Immunol.">
        <title>Early steps in the European eel (Anguilla anguilla)-Vibrio vulnificus interaction in the gills: Role of the RtxA13 toxin.</title>
        <authorList>
            <person name="Callol A."/>
            <person name="Pajuelo D."/>
            <person name="Ebbesson L."/>
            <person name="Teles M."/>
            <person name="MacKenzie S."/>
            <person name="Amaro C."/>
        </authorList>
    </citation>
    <scope>NUCLEOTIDE SEQUENCE</scope>
</reference>
<proteinExistence type="predicted"/>
<feature type="transmembrane region" description="Helical" evidence="1">
    <location>
        <begin position="19"/>
        <end position="36"/>
    </location>
</feature>
<keyword evidence="1" id="KW-1133">Transmembrane helix</keyword>
<keyword evidence="1" id="KW-0812">Transmembrane</keyword>
<reference evidence="2" key="1">
    <citation type="submission" date="2014-11" db="EMBL/GenBank/DDBJ databases">
        <authorList>
            <person name="Amaro Gonzalez C."/>
        </authorList>
    </citation>
    <scope>NUCLEOTIDE SEQUENCE</scope>
</reference>